<evidence type="ECO:0000313" key="2">
    <source>
        <dbReference type="Proteomes" id="UP001143910"/>
    </source>
</evidence>
<evidence type="ECO:0000313" key="1">
    <source>
        <dbReference type="EMBL" id="KAJ2977982.1"/>
    </source>
</evidence>
<organism evidence="1 2">
    <name type="scientific">Zarea fungicola</name>
    <dbReference type="NCBI Taxonomy" id="93591"/>
    <lineage>
        <taxon>Eukaryota</taxon>
        <taxon>Fungi</taxon>
        <taxon>Dikarya</taxon>
        <taxon>Ascomycota</taxon>
        <taxon>Pezizomycotina</taxon>
        <taxon>Sordariomycetes</taxon>
        <taxon>Hypocreomycetidae</taxon>
        <taxon>Hypocreales</taxon>
        <taxon>Cordycipitaceae</taxon>
        <taxon>Zarea</taxon>
    </lineage>
</organism>
<sequence length="555" mass="60723">MAHESVYEFIIVGAGPAGAVIASRLAESPTAPSVLLLEAGGMCDTLDHRVAGARFTFYTTDEASKLNYRYKAEPQPTLNQRELVYDRGHGLGGSTNINIGVWDYGRKEELDEWARLVDDDSWSWNNVQATMKKIENLHDATPSEYEGYQSWNRAAHGVDGPLDVSLPAAWSPALKVILDAAKQHGYPLMQDLSSGNLGMGTPAATTHNGLRVTSAAYLTDRRANLSIRPQSKVGRVLFENKKAVGVELVDGTRFLASKEVILSAGAIDTPKLLLLSGIGPQEELTEHSIPVVAALPGVGQNLKDHHMVRLAASLKPGIVPDVTVEDVARWRAQWEKDPSEPQGWDLGILALGYFQLDNLEAFAEFQQLDEQTREFLTRPQTASYELGMVGMSIPGAEAGVLGASVILMNAQSTGSISLRSKDPNANPLIHLNYLQHPYDRRICIEAVRETMNFIFDSELPVVAQINGPESRSDEDILKFLKEHTITSWHAMGTVRMGKAGDRMACVDREFQVIGLENLRVADMSVCPVVPSNHTQSTAYLIGEVAAAKLIAQYEL</sequence>
<accession>A0ACC1NFC0</accession>
<gene>
    <name evidence="1" type="ORF">NQ176_g4067</name>
</gene>
<name>A0ACC1NFC0_9HYPO</name>
<keyword evidence="2" id="KW-1185">Reference proteome</keyword>
<proteinExistence type="predicted"/>
<reference evidence="1" key="1">
    <citation type="submission" date="2022-08" db="EMBL/GenBank/DDBJ databases">
        <title>Genome Sequence of Lecanicillium fungicola.</title>
        <authorList>
            <person name="Buettner E."/>
        </authorList>
    </citation>
    <scope>NUCLEOTIDE SEQUENCE</scope>
    <source>
        <strain evidence="1">Babe33</strain>
    </source>
</reference>
<dbReference type="EMBL" id="JANJQO010000419">
    <property type="protein sequence ID" value="KAJ2977982.1"/>
    <property type="molecule type" value="Genomic_DNA"/>
</dbReference>
<comment type="caution">
    <text evidence="1">The sequence shown here is derived from an EMBL/GenBank/DDBJ whole genome shotgun (WGS) entry which is preliminary data.</text>
</comment>
<dbReference type="Proteomes" id="UP001143910">
    <property type="component" value="Unassembled WGS sequence"/>
</dbReference>
<protein>
    <submittedName>
        <fullName evidence="1">Uncharacterized protein</fullName>
    </submittedName>
</protein>